<dbReference type="GO" id="GO:0031491">
    <property type="term" value="F:nucleosome binding"/>
    <property type="evidence" value="ECO:0007669"/>
    <property type="project" value="TreeGrafter"/>
</dbReference>
<accession>A0AA42B2T8</accession>
<feature type="non-terminal residue" evidence="4">
    <location>
        <position position="1"/>
    </location>
</feature>
<dbReference type="InterPro" id="IPR013719">
    <property type="entry name" value="RTT106/SPT16-like_middle_dom"/>
</dbReference>
<evidence type="ECO:0000313" key="5">
    <source>
        <dbReference type="Proteomes" id="UP001177140"/>
    </source>
</evidence>
<keyword evidence="1" id="KW-0227">DNA damage</keyword>
<sequence length="389" mass="44750">LVDYGELLDDEFNSKTFSKRLKYMNRYRPDILYDEIFRSKNPDKYTKELRRQNQAKLARTLHRNTSLRMGVTKPLYDVELYKKLSGAETTSDTPKLLGKPLRSRLSKVSIYPAAVVGETKRELIGILKAYLNGFRFSPFGAPLQIDIMYSDVKHAFFQDGDQTVSSLLHLHLHSPIMVGKEMRKDIQFRMVHTAGKQTQMISDLNPVMRKFVAEVGRIWNKVPKVFWRKVEREYGFCGELPLKEPSVFCLTGYCLVELVKAPPLVVALEEVEIASLVLVEPERTVFNMTFVFKDFKSDVCQIYSIPVTELDAIKQKLDIVSVKYYQNNDLDLGIEGWRSKLEEITRDPATFMDEGGWRKFNGESDASYSDSSAASIEKWPDLPDDCYSD</sequence>
<reference evidence="4" key="1">
    <citation type="submission" date="2022-03" db="EMBL/GenBank/DDBJ databases">
        <title>A functionally conserved STORR gene fusion in Papaver species that diverged 16.8 million years ago.</title>
        <authorList>
            <person name="Catania T."/>
        </authorList>
    </citation>
    <scope>NUCLEOTIDE SEQUENCE</scope>
    <source>
        <strain evidence="4">S-191538</strain>
    </source>
</reference>
<dbReference type="GO" id="GO:0006368">
    <property type="term" value="P:transcription elongation by RNA polymerase II"/>
    <property type="evidence" value="ECO:0007669"/>
    <property type="project" value="TreeGrafter"/>
</dbReference>
<feature type="region of interest" description="Disordered" evidence="2">
    <location>
        <begin position="363"/>
        <end position="389"/>
    </location>
</feature>
<gene>
    <name evidence="4" type="ORF">MKW94_001390</name>
</gene>
<comment type="subcellular location">
    <subcellularLocation>
        <location evidence="1">Nucleus</location>
    </subcellularLocation>
    <subcellularLocation>
        <location evidence="1">Chromosome</location>
    </subcellularLocation>
</comment>
<dbReference type="InterPro" id="IPR011993">
    <property type="entry name" value="PH-like_dom_sf"/>
</dbReference>
<keyword evidence="1" id="KW-0234">DNA repair</keyword>
<comment type="function">
    <text evidence="1">Component of the FACT complex, a general chromatin factor that acts to reorganize nucleosomes. The FACT complex is involved in multiple processes that require DNA as a template such as mRNA elongation, DNA replication and DNA repair. During transcription elongation the FACT complex acts as a histone chaperone that both destabilizes and restores nucleosomal structure. It facilitates the passage of RNA polymerase II and transcription by promoting the dissociation of one histone H2A-H2B dimer from the nucleosome, then subsequently promotes the reestablishment of the nucleosome following the passage of RNA polymerase II.</text>
</comment>
<keyword evidence="1" id="KW-0235">DNA replication</keyword>
<evidence type="ECO:0000313" key="4">
    <source>
        <dbReference type="EMBL" id="MCL7049335.1"/>
    </source>
</evidence>
<dbReference type="Pfam" id="PF24824">
    <property type="entry name" value="PH_SPT16"/>
    <property type="match status" value="1"/>
</dbReference>
<dbReference type="InterPro" id="IPR056595">
    <property type="entry name" value="Fact-SPT16_PH"/>
</dbReference>
<protein>
    <recommendedName>
        <fullName evidence="1">FACT complex subunit</fullName>
    </recommendedName>
</protein>
<evidence type="ECO:0000256" key="1">
    <source>
        <dbReference type="RuleBase" id="RU367052"/>
    </source>
</evidence>
<keyword evidence="1" id="KW-0158">Chromosome</keyword>
<comment type="subunit">
    <text evidence="1">Component of the FACT complex.</text>
</comment>
<keyword evidence="1" id="KW-0539">Nucleus</keyword>
<dbReference type="GO" id="GO:0006281">
    <property type="term" value="P:DNA repair"/>
    <property type="evidence" value="ECO:0007669"/>
    <property type="project" value="UniProtKB-UniRule"/>
</dbReference>
<keyword evidence="1" id="KW-0804">Transcription</keyword>
<dbReference type="AlphaFoldDB" id="A0AA42B2T8"/>
<dbReference type="Proteomes" id="UP001177140">
    <property type="component" value="Unassembled WGS sequence"/>
</dbReference>
<comment type="similarity">
    <text evidence="1">Belongs to the peptidase M24 family. SPT16 subfamily.</text>
</comment>
<dbReference type="Pfam" id="PF08512">
    <property type="entry name" value="Rttp106-like_middle"/>
    <property type="match status" value="1"/>
</dbReference>
<keyword evidence="5" id="KW-1185">Reference proteome</keyword>
<dbReference type="GO" id="GO:0035101">
    <property type="term" value="C:FACT complex"/>
    <property type="evidence" value="ECO:0007669"/>
    <property type="project" value="UniProtKB-UniRule"/>
</dbReference>
<dbReference type="EMBL" id="JAJJMA010314793">
    <property type="protein sequence ID" value="MCL7049335.1"/>
    <property type="molecule type" value="Genomic_DNA"/>
</dbReference>
<evidence type="ECO:0000259" key="3">
    <source>
        <dbReference type="SMART" id="SM01287"/>
    </source>
</evidence>
<dbReference type="PANTHER" id="PTHR13980">
    <property type="entry name" value="CDC68 RELATED"/>
    <property type="match status" value="1"/>
</dbReference>
<organism evidence="4 5">
    <name type="scientific">Papaver nudicaule</name>
    <name type="common">Iceland poppy</name>
    <dbReference type="NCBI Taxonomy" id="74823"/>
    <lineage>
        <taxon>Eukaryota</taxon>
        <taxon>Viridiplantae</taxon>
        <taxon>Streptophyta</taxon>
        <taxon>Embryophyta</taxon>
        <taxon>Tracheophyta</taxon>
        <taxon>Spermatophyta</taxon>
        <taxon>Magnoliopsida</taxon>
        <taxon>Ranunculales</taxon>
        <taxon>Papaveraceae</taxon>
        <taxon>Papaveroideae</taxon>
        <taxon>Papaver</taxon>
    </lineage>
</organism>
<feature type="domain" description="Histone chaperone RTT106/FACT complex subunit SPT16-like middle" evidence="3">
    <location>
        <begin position="244"/>
        <end position="327"/>
    </location>
</feature>
<dbReference type="InterPro" id="IPR040258">
    <property type="entry name" value="Spt16"/>
</dbReference>
<name>A0AA42B2T8_PAPNU</name>
<dbReference type="SMART" id="SM01287">
    <property type="entry name" value="Rtt106"/>
    <property type="match status" value="1"/>
</dbReference>
<dbReference type="PANTHER" id="PTHR13980:SF15">
    <property type="entry name" value="FACT COMPLEX SUBUNIT SPT16"/>
    <property type="match status" value="1"/>
</dbReference>
<dbReference type="GO" id="GO:0006260">
    <property type="term" value="P:DNA replication"/>
    <property type="evidence" value="ECO:0007669"/>
    <property type="project" value="UniProtKB-KW"/>
</dbReference>
<feature type="compositionally biased region" description="Low complexity" evidence="2">
    <location>
        <begin position="364"/>
        <end position="375"/>
    </location>
</feature>
<evidence type="ECO:0000256" key="2">
    <source>
        <dbReference type="SAM" id="MobiDB-lite"/>
    </source>
</evidence>
<dbReference type="Gene3D" id="2.30.29.30">
    <property type="entry name" value="Pleckstrin-homology domain (PH domain)/Phosphotyrosine-binding domain (PTB)"/>
    <property type="match status" value="1"/>
</dbReference>
<proteinExistence type="inferred from homology"/>
<comment type="caution">
    <text evidence="4">The sequence shown here is derived from an EMBL/GenBank/DDBJ whole genome shotgun (WGS) entry which is preliminary data.</text>
</comment>
<dbReference type="Gene3D" id="2.30.29.150">
    <property type="match status" value="1"/>
</dbReference>
<keyword evidence="1" id="KW-0805">Transcription regulation</keyword>